<evidence type="ECO:0008006" key="3">
    <source>
        <dbReference type="Google" id="ProtNLM"/>
    </source>
</evidence>
<sequence>MLRTGLLTVASAVLAVTLAGCGVEEEHGIAKSPYAPTQAQLEEFNKQVSQKYTKVAGKHVARKAHH</sequence>
<gene>
    <name evidence="1" type="ORF">PZE19_24250</name>
</gene>
<keyword evidence="2" id="KW-1185">Reference proteome</keyword>
<proteinExistence type="predicted"/>
<evidence type="ECO:0000313" key="2">
    <source>
        <dbReference type="Proteomes" id="UP001216907"/>
    </source>
</evidence>
<organism evidence="1 2">
    <name type="scientific">Paludisphaera mucosa</name>
    <dbReference type="NCBI Taxonomy" id="3030827"/>
    <lineage>
        <taxon>Bacteria</taxon>
        <taxon>Pseudomonadati</taxon>
        <taxon>Planctomycetota</taxon>
        <taxon>Planctomycetia</taxon>
        <taxon>Isosphaerales</taxon>
        <taxon>Isosphaeraceae</taxon>
        <taxon>Paludisphaera</taxon>
    </lineage>
</organism>
<name>A0ABT6FHN0_9BACT</name>
<protein>
    <recommendedName>
        <fullName evidence="3">Secreted protein</fullName>
    </recommendedName>
</protein>
<dbReference type="EMBL" id="JARRAG010000002">
    <property type="protein sequence ID" value="MDG3006895.1"/>
    <property type="molecule type" value="Genomic_DNA"/>
</dbReference>
<evidence type="ECO:0000313" key="1">
    <source>
        <dbReference type="EMBL" id="MDG3006895.1"/>
    </source>
</evidence>
<reference evidence="1 2" key="1">
    <citation type="submission" date="2023-03" db="EMBL/GenBank/DDBJ databases">
        <title>Paludisphaera mucosa sp. nov. a novel planctomycete from northern fen.</title>
        <authorList>
            <person name="Ivanova A."/>
        </authorList>
    </citation>
    <scope>NUCLEOTIDE SEQUENCE [LARGE SCALE GENOMIC DNA]</scope>
    <source>
        <strain evidence="1 2">Pla2</strain>
    </source>
</reference>
<comment type="caution">
    <text evidence="1">The sequence shown here is derived from an EMBL/GenBank/DDBJ whole genome shotgun (WGS) entry which is preliminary data.</text>
</comment>
<dbReference type="Proteomes" id="UP001216907">
    <property type="component" value="Unassembled WGS sequence"/>
</dbReference>
<accession>A0ABT6FHN0</accession>
<dbReference type="RefSeq" id="WP_277863186.1">
    <property type="nucleotide sequence ID" value="NZ_JARRAG010000002.1"/>
</dbReference>
<dbReference type="PROSITE" id="PS51257">
    <property type="entry name" value="PROKAR_LIPOPROTEIN"/>
    <property type="match status" value="1"/>
</dbReference>